<organism evidence="8 9">
    <name type="scientific">Sphingobacterium allocomposti</name>
    <dbReference type="NCBI Taxonomy" id="415956"/>
    <lineage>
        <taxon>Bacteria</taxon>
        <taxon>Pseudomonadati</taxon>
        <taxon>Bacteroidota</taxon>
        <taxon>Sphingobacteriia</taxon>
        <taxon>Sphingobacteriales</taxon>
        <taxon>Sphingobacteriaceae</taxon>
        <taxon>Sphingobacterium</taxon>
    </lineage>
</organism>
<accession>A0A5S5CVC0</accession>
<feature type="domain" description="RagB/SusD" evidence="6">
    <location>
        <begin position="339"/>
        <end position="456"/>
    </location>
</feature>
<dbReference type="InterPro" id="IPR011990">
    <property type="entry name" value="TPR-like_helical_dom_sf"/>
</dbReference>
<evidence type="ECO:0000313" key="9">
    <source>
        <dbReference type="Proteomes" id="UP000325105"/>
    </source>
</evidence>
<comment type="similarity">
    <text evidence="2">Belongs to the SusD family.</text>
</comment>
<keyword evidence="3" id="KW-0732">Signal</keyword>
<sequence length="457" mass="53284">MNKILLFTFCFCSLFIAGCAERFLDEKSEKSLVIFTKLTEFESLMDRLSVMNQMTSQELAILSLDDYYLLPTDWQLLASSIQRNAYVWNSEIFEGEWSRDWNNGYERIFYANIALEGLAKMTPAEKEEKLWGEVKGRALFHRAWNHYSIMLLFGEYTGSLEVDGTGVPLRRESDINIPVTRSTLKDTYQFILSDLQESLRVIGDDVYNPERPSKCAVLMLLSKIYLYQQDYVRAWEYAQQALAVNNKLIDFNTLDVTPVQVFPIYGAGNPEIVFNAWLPALPALAQTRACMDESLYELYDDNDLRKQAYFMRNPQNGRLNFKGSYVGYALPFSGLSINELYLIAMEAACRIGRQEESLNLYNRLRSHRFSAESYTPVQNVGREELLTMILEEKRRELVMRASRWEDLKRLNRSGEWSYELSRDINGQRYVLPPNDKRYIFPIPQYVIDKSNIEQNPR</sequence>
<dbReference type="InterPro" id="IPR012944">
    <property type="entry name" value="SusD_RagB_dom"/>
</dbReference>
<dbReference type="Pfam" id="PF14322">
    <property type="entry name" value="SusD-like_3"/>
    <property type="match status" value="1"/>
</dbReference>
<reference evidence="8 9" key="1">
    <citation type="submission" date="2019-07" db="EMBL/GenBank/DDBJ databases">
        <title>Genomic Encyclopedia of Archaeal and Bacterial Type Strains, Phase II (KMG-II): from individual species to whole genera.</title>
        <authorList>
            <person name="Goeker M."/>
        </authorList>
    </citation>
    <scope>NUCLEOTIDE SEQUENCE [LARGE SCALE GENOMIC DNA]</scope>
    <source>
        <strain evidence="8 9">DSM 18850</strain>
    </source>
</reference>
<evidence type="ECO:0000313" key="8">
    <source>
        <dbReference type="EMBL" id="TYP87751.1"/>
    </source>
</evidence>
<feature type="domain" description="SusD-like N-terminal" evidence="7">
    <location>
        <begin position="23"/>
        <end position="226"/>
    </location>
</feature>
<evidence type="ECO:0000256" key="3">
    <source>
        <dbReference type="ARBA" id="ARBA00022729"/>
    </source>
</evidence>
<evidence type="ECO:0000256" key="2">
    <source>
        <dbReference type="ARBA" id="ARBA00006275"/>
    </source>
</evidence>
<keyword evidence="9" id="KW-1185">Reference proteome</keyword>
<dbReference type="PROSITE" id="PS51257">
    <property type="entry name" value="PROKAR_LIPOPROTEIN"/>
    <property type="match status" value="1"/>
</dbReference>
<evidence type="ECO:0000259" key="7">
    <source>
        <dbReference type="Pfam" id="PF14322"/>
    </source>
</evidence>
<dbReference type="InterPro" id="IPR033985">
    <property type="entry name" value="SusD-like_N"/>
</dbReference>
<gene>
    <name evidence="8" type="ORF">BC792_1343</name>
</gene>
<dbReference type="Proteomes" id="UP000325105">
    <property type="component" value="Unassembled WGS sequence"/>
</dbReference>
<evidence type="ECO:0000256" key="1">
    <source>
        <dbReference type="ARBA" id="ARBA00004442"/>
    </source>
</evidence>
<protein>
    <submittedName>
        <fullName evidence="8">SusD-like starch-binding protein associating with outer membrane</fullName>
    </submittedName>
</protein>
<dbReference type="EMBL" id="VNHX01000034">
    <property type="protein sequence ID" value="TYP87751.1"/>
    <property type="molecule type" value="Genomic_DNA"/>
</dbReference>
<proteinExistence type="inferred from homology"/>
<name>A0A5S5CVC0_9SPHI</name>
<dbReference type="SUPFAM" id="SSF48452">
    <property type="entry name" value="TPR-like"/>
    <property type="match status" value="1"/>
</dbReference>
<keyword evidence="5" id="KW-0998">Cell outer membrane</keyword>
<dbReference type="Gene3D" id="1.25.40.390">
    <property type="match status" value="2"/>
</dbReference>
<keyword evidence="4" id="KW-0472">Membrane</keyword>
<evidence type="ECO:0000259" key="6">
    <source>
        <dbReference type="Pfam" id="PF07980"/>
    </source>
</evidence>
<dbReference type="RefSeq" id="WP_148910313.1">
    <property type="nucleotide sequence ID" value="NZ_VNHX01000034.1"/>
</dbReference>
<dbReference type="Pfam" id="PF07980">
    <property type="entry name" value="SusD_RagB"/>
    <property type="match status" value="1"/>
</dbReference>
<dbReference type="GO" id="GO:0009279">
    <property type="term" value="C:cell outer membrane"/>
    <property type="evidence" value="ECO:0007669"/>
    <property type="project" value="UniProtKB-SubCell"/>
</dbReference>
<dbReference type="OrthoDB" id="653598at2"/>
<dbReference type="AlphaFoldDB" id="A0A5S5CVC0"/>
<evidence type="ECO:0000256" key="5">
    <source>
        <dbReference type="ARBA" id="ARBA00023237"/>
    </source>
</evidence>
<comment type="caution">
    <text evidence="8">The sequence shown here is derived from an EMBL/GenBank/DDBJ whole genome shotgun (WGS) entry which is preliminary data.</text>
</comment>
<comment type="subcellular location">
    <subcellularLocation>
        <location evidence="1">Cell outer membrane</location>
    </subcellularLocation>
</comment>
<evidence type="ECO:0000256" key="4">
    <source>
        <dbReference type="ARBA" id="ARBA00023136"/>
    </source>
</evidence>